<feature type="non-terminal residue" evidence="1">
    <location>
        <position position="1"/>
    </location>
</feature>
<dbReference type="EMBL" id="NBNE01002774">
    <property type="protein sequence ID" value="OWZ09485.1"/>
    <property type="molecule type" value="Genomic_DNA"/>
</dbReference>
<keyword evidence="2" id="KW-1185">Reference proteome</keyword>
<dbReference type="AlphaFoldDB" id="A0A225VVW3"/>
<protein>
    <submittedName>
        <fullName evidence="1">Uncharacterized protein</fullName>
    </submittedName>
</protein>
<evidence type="ECO:0000313" key="2">
    <source>
        <dbReference type="Proteomes" id="UP000198211"/>
    </source>
</evidence>
<dbReference type="Proteomes" id="UP000198211">
    <property type="component" value="Unassembled WGS sequence"/>
</dbReference>
<gene>
    <name evidence="1" type="ORF">PHMEG_00017811</name>
</gene>
<proteinExistence type="predicted"/>
<name>A0A225VVW3_9STRA</name>
<sequence>QNRPTPLTFDHNLHRRAGTPLWRIAVSYTALQEDHLIAYCKSIHYLEITEGMLNSDPDLFVYHQDRCQRRISIGDHWQKLLGAYLPMMRSQAAKPAWSTANIPEPSDLITAMFECDQADPWRNHYRDPDSAHQSLQIPRLTNKFNPPAAPCSWI</sequence>
<accession>A0A225VVW3</accession>
<reference evidence="2" key="1">
    <citation type="submission" date="2017-03" db="EMBL/GenBank/DDBJ databases">
        <title>Phytopthora megakarya and P. palmivora, two closely related causual agents of cacao black pod achieved similar genome size and gene model numbers by different mechanisms.</title>
        <authorList>
            <person name="Ali S."/>
            <person name="Shao J."/>
            <person name="Larry D.J."/>
            <person name="Kronmiller B."/>
            <person name="Shen D."/>
            <person name="Strem M.D."/>
            <person name="Melnick R.L."/>
            <person name="Guiltinan M.J."/>
            <person name="Tyler B.M."/>
            <person name="Meinhardt L.W."/>
            <person name="Bailey B.A."/>
        </authorList>
    </citation>
    <scope>NUCLEOTIDE SEQUENCE [LARGE SCALE GENOMIC DNA]</scope>
    <source>
        <strain evidence="2">zdho120</strain>
    </source>
</reference>
<comment type="caution">
    <text evidence="1">The sequence shown here is derived from an EMBL/GenBank/DDBJ whole genome shotgun (WGS) entry which is preliminary data.</text>
</comment>
<dbReference type="OrthoDB" id="129434at2759"/>
<organism evidence="1 2">
    <name type="scientific">Phytophthora megakarya</name>
    <dbReference type="NCBI Taxonomy" id="4795"/>
    <lineage>
        <taxon>Eukaryota</taxon>
        <taxon>Sar</taxon>
        <taxon>Stramenopiles</taxon>
        <taxon>Oomycota</taxon>
        <taxon>Peronosporomycetes</taxon>
        <taxon>Peronosporales</taxon>
        <taxon>Peronosporaceae</taxon>
        <taxon>Phytophthora</taxon>
    </lineage>
</organism>
<evidence type="ECO:0000313" key="1">
    <source>
        <dbReference type="EMBL" id="OWZ09485.1"/>
    </source>
</evidence>